<dbReference type="Proteomes" id="UP001224890">
    <property type="component" value="Unassembled WGS sequence"/>
</dbReference>
<dbReference type="EMBL" id="JAHMHR010000052">
    <property type="protein sequence ID" value="KAK1660127.1"/>
    <property type="molecule type" value="Genomic_DNA"/>
</dbReference>
<comment type="caution">
    <text evidence="1">The sequence shown here is derived from an EMBL/GenBank/DDBJ whole genome shotgun (WGS) entry which is preliminary data.</text>
</comment>
<dbReference type="GeneID" id="85451307"/>
<keyword evidence="2" id="KW-1185">Reference proteome</keyword>
<evidence type="ECO:0000313" key="1">
    <source>
        <dbReference type="EMBL" id="KAK1660127.1"/>
    </source>
</evidence>
<gene>
    <name evidence="1" type="ORF">BDP55DRAFT_322224</name>
</gene>
<proteinExistence type="predicted"/>
<evidence type="ECO:0000313" key="2">
    <source>
        <dbReference type="Proteomes" id="UP001224890"/>
    </source>
</evidence>
<reference evidence="1" key="1">
    <citation type="submission" date="2021-06" db="EMBL/GenBank/DDBJ databases">
        <title>Comparative genomics, transcriptomics and evolutionary studies reveal genomic signatures of adaptation to plant cell wall in hemibiotrophic fungi.</title>
        <authorList>
            <consortium name="DOE Joint Genome Institute"/>
            <person name="Baroncelli R."/>
            <person name="Diaz J.F."/>
            <person name="Benocci T."/>
            <person name="Peng M."/>
            <person name="Battaglia E."/>
            <person name="Haridas S."/>
            <person name="Andreopoulos W."/>
            <person name="Labutti K."/>
            <person name="Pangilinan J."/>
            <person name="Floch G.L."/>
            <person name="Makela M.R."/>
            <person name="Henrissat B."/>
            <person name="Grigoriev I.V."/>
            <person name="Crouch J.A."/>
            <person name="De Vries R.P."/>
            <person name="Sukno S.A."/>
            <person name="Thon M.R."/>
        </authorList>
    </citation>
    <scope>NUCLEOTIDE SEQUENCE</scope>
    <source>
        <strain evidence="1">CBS 193.32</strain>
    </source>
</reference>
<name>A0AAJ0AEB7_9PEZI</name>
<organism evidence="1 2">
    <name type="scientific">Colletotrichum godetiae</name>
    <dbReference type="NCBI Taxonomy" id="1209918"/>
    <lineage>
        <taxon>Eukaryota</taxon>
        <taxon>Fungi</taxon>
        <taxon>Dikarya</taxon>
        <taxon>Ascomycota</taxon>
        <taxon>Pezizomycotina</taxon>
        <taxon>Sordariomycetes</taxon>
        <taxon>Hypocreomycetidae</taxon>
        <taxon>Glomerellales</taxon>
        <taxon>Glomerellaceae</taxon>
        <taxon>Colletotrichum</taxon>
        <taxon>Colletotrichum acutatum species complex</taxon>
    </lineage>
</organism>
<sequence>MASLGTNFSFASARPIAYRSWTSHLRYGYTSHVFEINSTVVRCGYGGVCRASSNVSQTCNYSPSSLPSFNAATAIVPILDASFCRPKAAVIRRAADTPSCLNPPHFLARITTAAAAAAALPYRGVIRCPHMRNKMRGQVRRQIAAPAAGLSVWLGAGHSSVTFAKRANVTVTKCPQIPQKSKCPPPVTYQEAGLNVPASCWAAIEHPNCLKLTPELVQADLIPVDFLFEYLVISKDTE</sequence>
<dbReference type="RefSeq" id="XP_060424891.1">
    <property type="nucleotide sequence ID" value="XM_060566781.1"/>
</dbReference>
<protein>
    <submittedName>
        <fullName evidence="1">Uncharacterized protein</fullName>
    </submittedName>
</protein>
<dbReference type="AlphaFoldDB" id="A0AAJ0AEB7"/>
<accession>A0AAJ0AEB7</accession>